<dbReference type="GO" id="GO:0016491">
    <property type="term" value="F:oxidoreductase activity"/>
    <property type="evidence" value="ECO:0007669"/>
    <property type="project" value="UniProtKB-KW"/>
</dbReference>
<evidence type="ECO:0000313" key="6">
    <source>
        <dbReference type="Proteomes" id="UP000199021"/>
    </source>
</evidence>
<dbReference type="Pfam" id="PF13561">
    <property type="entry name" value="adh_short_C2"/>
    <property type="match status" value="1"/>
</dbReference>
<feature type="region of interest" description="Disordered" evidence="3">
    <location>
        <begin position="271"/>
        <end position="304"/>
    </location>
</feature>
<dbReference type="InterPro" id="IPR002347">
    <property type="entry name" value="SDR_fam"/>
</dbReference>
<evidence type="ECO:0000256" key="3">
    <source>
        <dbReference type="SAM" id="MobiDB-lite"/>
    </source>
</evidence>
<dbReference type="PANTHER" id="PTHR43669:SF3">
    <property type="entry name" value="ALCOHOL DEHYDROGENASE, PUTATIVE (AFU_ORTHOLOGUE AFUA_3G03445)-RELATED"/>
    <property type="match status" value="1"/>
</dbReference>
<proteinExistence type="inferred from homology"/>
<dbReference type="AlphaFoldDB" id="A0A1H8YX61"/>
<dbReference type="OrthoDB" id="9788235at2"/>
<dbReference type="STRING" id="478744.SAMN05444359_10164"/>
<feature type="domain" description="Ketoreductase" evidence="4">
    <location>
        <begin position="9"/>
        <end position="192"/>
    </location>
</feature>
<dbReference type="InterPro" id="IPR057326">
    <property type="entry name" value="KR_dom"/>
</dbReference>
<evidence type="ECO:0000256" key="2">
    <source>
        <dbReference type="ARBA" id="ARBA00023002"/>
    </source>
</evidence>
<dbReference type="FunFam" id="3.40.50.720:FF:000084">
    <property type="entry name" value="Short-chain dehydrogenase reductase"/>
    <property type="match status" value="1"/>
</dbReference>
<sequence>MIFQPFSNKTAIVTGSGNGIGYAIAEHLIREGANVIINDINPKVAAQAALKLNRATDGKLAHAYPGDAGDVNFIREMVDFAAEIPNSRLEMIVANAGLTEFGDFFSFTPESFEKVVNLNLRGTFFLAQAAAAKMKEQGSGGNIVLIGSNVGARAYNNLAAYGMSKAGISMLAKQLTLPLGPLGISINCVSPGATLTERTMEEEPDYAGIWAKLNPNGKVGQPEDVAATVGFLLNPVSRHITGQTLLVDGGWTSYAPSPDFFDKVRQGMPATEVNRPQIKNNPSDQEANDRPQPEAVLNGSKVIA</sequence>
<name>A0A1H8YX61_9BACT</name>
<evidence type="ECO:0000256" key="1">
    <source>
        <dbReference type="ARBA" id="ARBA00006484"/>
    </source>
</evidence>
<dbReference type="EMBL" id="FOFB01000001">
    <property type="protein sequence ID" value="SEP56764.1"/>
    <property type="molecule type" value="Genomic_DNA"/>
</dbReference>
<dbReference type="InParanoid" id="A0A1H8YX61"/>
<evidence type="ECO:0000259" key="4">
    <source>
        <dbReference type="SMART" id="SM00822"/>
    </source>
</evidence>
<dbReference type="RefSeq" id="WP_090164815.1">
    <property type="nucleotide sequence ID" value="NZ_FOFB01000001.1"/>
</dbReference>
<accession>A0A1H8YX61</accession>
<organism evidence="5 6">
    <name type="scientific">Neolewinella agarilytica</name>
    <dbReference type="NCBI Taxonomy" id="478744"/>
    <lineage>
        <taxon>Bacteria</taxon>
        <taxon>Pseudomonadati</taxon>
        <taxon>Bacteroidota</taxon>
        <taxon>Saprospiria</taxon>
        <taxon>Saprospirales</taxon>
        <taxon>Lewinellaceae</taxon>
        <taxon>Neolewinella</taxon>
    </lineage>
</organism>
<keyword evidence="6" id="KW-1185">Reference proteome</keyword>
<dbReference type="PRINTS" id="PR00081">
    <property type="entry name" value="GDHRDH"/>
</dbReference>
<gene>
    <name evidence="5" type="ORF">SAMN05444359_10164</name>
</gene>
<dbReference type="SUPFAM" id="SSF51735">
    <property type="entry name" value="NAD(P)-binding Rossmann-fold domains"/>
    <property type="match status" value="1"/>
</dbReference>
<protein>
    <submittedName>
        <fullName evidence="5">NAD(P)-dependent dehydrogenase, short-chain alcohol dehydrogenase family</fullName>
    </submittedName>
</protein>
<dbReference type="InterPro" id="IPR036291">
    <property type="entry name" value="NAD(P)-bd_dom_sf"/>
</dbReference>
<dbReference type="PANTHER" id="PTHR43669">
    <property type="entry name" value="5-KETO-D-GLUCONATE 5-REDUCTASE"/>
    <property type="match status" value="1"/>
</dbReference>
<evidence type="ECO:0000313" key="5">
    <source>
        <dbReference type="EMBL" id="SEP56764.1"/>
    </source>
</evidence>
<dbReference type="Gene3D" id="3.40.50.720">
    <property type="entry name" value="NAD(P)-binding Rossmann-like Domain"/>
    <property type="match status" value="1"/>
</dbReference>
<dbReference type="Proteomes" id="UP000199021">
    <property type="component" value="Unassembled WGS sequence"/>
</dbReference>
<keyword evidence="2" id="KW-0560">Oxidoreductase</keyword>
<dbReference type="CDD" id="cd05233">
    <property type="entry name" value="SDR_c"/>
    <property type="match status" value="1"/>
</dbReference>
<dbReference type="SMART" id="SM00822">
    <property type="entry name" value="PKS_KR"/>
    <property type="match status" value="1"/>
</dbReference>
<reference evidence="6" key="1">
    <citation type="submission" date="2016-10" db="EMBL/GenBank/DDBJ databases">
        <authorList>
            <person name="Varghese N."/>
            <person name="Submissions S."/>
        </authorList>
    </citation>
    <scope>NUCLEOTIDE SEQUENCE [LARGE SCALE GENOMIC DNA]</scope>
    <source>
        <strain evidence="6">DSM 24740</strain>
    </source>
</reference>
<comment type="similarity">
    <text evidence="1">Belongs to the short-chain dehydrogenases/reductases (SDR) family.</text>
</comment>